<dbReference type="CDD" id="cd08022">
    <property type="entry name" value="M28_PSMA_like"/>
    <property type="match status" value="1"/>
</dbReference>
<evidence type="ECO:0000256" key="2">
    <source>
        <dbReference type="ARBA" id="ARBA00004655"/>
    </source>
</evidence>
<dbReference type="SUPFAM" id="SSF52025">
    <property type="entry name" value="PA domain"/>
    <property type="match status" value="1"/>
</dbReference>
<evidence type="ECO:0000256" key="9">
    <source>
        <dbReference type="ARBA" id="ARBA00022837"/>
    </source>
</evidence>
<keyword evidence="6" id="KW-0479">Metal-binding</keyword>
<evidence type="ECO:0000256" key="12">
    <source>
        <dbReference type="ARBA" id="ARBA00023180"/>
    </source>
</evidence>
<evidence type="ECO:0000256" key="1">
    <source>
        <dbReference type="ARBA" id="ARBA00001947"/>
    </source>
</evidence>
<name>A0A8C7QDV1_ONCMY</name>
<keyword evidence="12" id="KW-0325">Glycoprotein</keyword>
<evidence type="ECO:0000256" key="14">
    <source>
        <dbReference type="ARBA" id="ARBA00068168"/>
    </source>
</evidence>
<sequence length="705" mass="78519">MLKKVLLGSLGAALVLTAGILLGHFGIQRGSTAPDWVMDVTQDVDEALIQKFIAEVDNIAIQENLRELTKVPHMATSPGDEQTVQYMLKRWQDPDTGLDQAWREEYKVYLSFPDPNTPNKVTVVSPSDAVLYTAREKEKAYSSDQEDPEVVQPYAAYAPAGHPKVADTQNAINAAPYGVIGVLVYTDPWDINDGKMSDNNETYPYSWYMPPSGVERGSFNTHYGDMLTPYLAAKDDTYRIPEKNITGIPPIPTQPIGFEDAYALICELGGEPAPSEWQGAFNCTYNFGGPGFKPTSNFNNSDVKLDIYNREELKNSANVMGVIRGSVEPDRYVIYGNHRDSWVHGAIDPSSGTSVMLEVTRVLGRMVKQGKWRPRRSIIFGSWGAEEFGLIGSTEYTEEYYSKLSERSVAYINVDIAVFGKSKSVKNKFLFTMTAYEQWVKTPGSDSSSVYDNWIRYFNRTSPAYGVIPNVGFLTGAGSDYAAFIHFLGITSMDISYTYDRTKTRARIYPAYHTAYDTFDYASKFIDPGFTSHQTVARTAGNVLMRLADSLLLPFNCSDYAETLEGYLSKAMELYTDGLAAHMISIEPLQTAVRNFRSAAARLDQLIRDSDLANETPLKVRRINDQLMLLDRAFLDPVAFPDRYGYRHVIWASSKAGQATFPGLADAYTRAASTGLDNDWKEAHRQLSILIQAIQGAAHTLGDTI</sequence>
<evidence type="ECO:0000313" key="19">
    <source>
        <dbReference type="Proteomes" id="UP000694395"/>
    </source>
</evidence>
<dbReference type="Proteomes" id="UP000694395">
    <property type="component" value="Chromosome 11"/>
</dbReference>
<dbReference type="Pfam" id="PF04389">
    <property type="entry name" value="Peptidase_M28"/>
    <property type="match status" value="1"/>
</dbReference>
<keyword evidence="9" id="KW-0106">Calcium</keyword>
<reference evidence="18" key="1">
    <citation type="submission" date="2020-07" db="EMBL/GenBank/DDBJ databases">
        <title>A long reads based de novo assembly of the rainbow trout Arlee double haploid line genome.</title>
        <authorList>
            <person name="Gao G."/>
            <person name="Palti Y."/>
        </authorList>
    </citation>
    <scope>NUCLEOTIDE SEQUENCE [LARGE SCALE GENOMIC DNA]</scope>
</reference>
<dbReference type="GO" id="GO:0008237">
    <property type="term" value="F:metallopeptidase activity"/>
    <property type="evidence" value="ECO:0007669"/>
    <property type="project" value="UniProtKB-KW"/>
</dbReference>
<evidence type="ECO:0000256" key="11">
    <source>
        <dbReference type="ARBA" id="ARBA00023157"/>
    </source>
</evidence>
<evidence type="ECO:0000256" key="15">
    <source>
        <dbReference type="ARBA" id="ARBA00081462"/>
    </source>
</evidence>
<keyword evidence="19" id="KW-1185">Reference proteome</keyword>
<dbReference type="Gene3D" id="3.40.630.10">
    <property type="entry name" value="Zn peptidases"/>
    <property type="match status" value="2"/>
</dbReference>
<evidence type="ECO:0000256" key="3">
    <source>
        <dbReference type="ARBA" id="ARBA00005634"/>
    </source>
</evidence>
<comment type="cofactor">
    <cofactor evidence="1">
        <name>Zn(2+)</name>
        <dbReference type="ChEBI" id="CHEBI:29105"/>
    </cofactor>
</comment>
<dbReference type="InterPro" id="IPR039373">
    <property type="entry name" value="Peptidase_M28B"/>
</dbReference>
<dbReference type="FunFam" id="3.40.630.10:FF:000101">
    <property type="entry name" value="N-acetylated alpha-linked acidic dipeptidase like 1"/>
    <property type="match status" value="2"/>
</dbReference>
<dbReference type="GeneTree" id="ENSGT01030000234598"/>
<comment type="function">
    <text evidence="13">Aminopeptidase with broad substrate specificity. Has lower activity with substrates that have Asp or Glu in the P2' position, or Pro in the P3' position. Lacks activity with substrates that have both Pro in the P3' position and Asp or Glu in the P2' position. Lacks carboxypeptidase activity. Lacks dipeptidyl-peptidase IV type activity.</text>
</comment>
<dbReference type="Gene3D" id="1.20.930.40">
    <property type="entry name" value="Transferrin receptor-like, dimerisation domain"/>
    <property type="match status" value="1"/>
</dbReference>
<dbReference type="Pfam" id="PF04253">
    <property type="entry name" value="TFR_dimer"/>
    <property type="match status" value="1"/>
</dbReference>
<keyword evidence="11" id="KW-1015">Disulfide bond</keyword>
<evidence type="ECO:0000256" key="7">
    <source>
        <dbReference type="ARBA" id="ARBA00022801"/>
    </source>
</evidence>
<dbReference type="SUPFAM" id="SSF47672">
    <property type="entry name" value="Transferrin receptor-like dimerisation domain"/>
    <property type="match status" value="1"/>
</dbReference>
<evidence type="ECO:0000256" key="5">
    <source>
        <dbReference type="ARBA" id="ARBA00022670"/>
    </source>
</evidence>
<keyword evidence="7" id="KW-0378">Hydrolase</keyword>
<reference evidence="18" key="2">
    <citation type="submission" date="2025-08" db="UniProtKB">
        <authorList>
            <consortium name="Ensembl"/>
        </authorList>
    </citation>
    <scope>IDENTIFICATION</scope>
</reference>
<dbReference type="SUPFAM" id="SSF53187">
    <property type="entry name" value="Zn-dependent exopeptidases"/>
    <property type="match status" value="1"/>
</dbReference>
<accession>A0A8C7QDV1</accession>
<dbReference type="PANTHER" id="PTHR10404:SF50">
    <property type="entry name" value="AMINOPEPTIDASE NAALADL1"/>
    <property type="match status" value="1"/>
</dbReference>
<protein>
    <recommendedName>
        <fullName evidence="14">Aminopeptidase NAALADL1</fullName>
    </recommendedName>
    <alternativeName>
        <fullName evidence="15">N-acetylated-alpha-linked acidic dipeptidase-like protein</fullName>
    </alternativeName>
</protein>
<reference evidence="18" key="3">
    <citation type="submission" date="2025-09" db="UniProtKB">
        <authorList>
            <consortium name="Ensembl"/>
        </authorList>
    </citation>
    <scope>IDENTIFICATION</scope>
</reference>
<evidence type="ECO:0000256" key="8">
    <source>
        <dbReference type="ARBA" id="ARBA00022833"/>
    </source>
</evidence>
<evidence type="ECO:0000259" key="16">
    <source>
        <dbReference type="Pfam" id="PF04253"/>
    </source>
</evidence>
<dbReference type="PANTHER" id="PTHR10404">
    <property type="entry name" value="N-ACETYLATED-ALPHA-LINKED ACIDIC DIPEPTIDASE"/>
    <property type="match status" value="1"/>
</dbReference>
<dbReference type="InterPro" id="IPR007484">
    <property type="entry name" value="Peptidase_M28"/>
</dbReference>
<keyword evidence="4" id="KW-0031">Aminopeptidase</keyword>
<feature type="domain" description="Transferrin receptor-like dimerisation" evidence="16">
    <location>
        <begin position="584"/>
        <end position="701"/>
    </location>
</feature>
<dbReference type="InterPro" id="IPR007365">
    <property type="entry name" value="TFR-like_dimer_dom"/>
</dbReference>
<keyword evidence="10" id="KW-0482">Metalloprotease</keyword>
<evidence type="ECO:0000313" key="18">
    <source>
        <dbReference type="Ensembl" id="ENSOMYP00000035747.2"/>
    </source>
</evidence>
<dbReference type="FunFam" id="1.20.930.40:FF:000001">
    <property type="entry name" value="N-acetylated-alpha-linked acidic dipeptidase 2"/>
    <property type="match status" value="1"/>
</dbReference>
<comment type="subcellular location">
    <subcellularLocation>
        <location evidence="2">Apical cell membrane</location>
        <topology evidence="2">Single-pass type II membrane protein</topology>
    </subcellularLocation>
</comment>
<evidence type="ECO:0000259" key="17">
    <source>
        <dbReference type="Pfam" id="PF04389"/>
    </source>
</evidence>
<keyword evidence="5" id="KW-0645">Protease</keyword>
<proteinExistence type="inferred from homology"/>
<evidence type="ECO:0000256" key="4">
    <source>
        <dbReference type="ARBA" id="ARBA00022438"/>
    </source>
</evidence>
<comment type="similarity">
    <text evidence="3">Belongs to the peptidase M28 family. M28B subfamily.</text>
</comment>
<dbReference type="GO" id="GO:0016324">
    <property type="term" value="C:apical plasma membrane"/>
    <property type="evidence" value="ECO:0007669"/>
    <property type="project" value="UniProtKB-SubCell"/>
</dbReference>
<dbReference type="GO" id="GO:0004177">
    <property type="term" value="F:aminopeptidase activity"/>
    <property type="evidence" value="ECO:0007669"/>
    <property type="project" value="UniProtKB-KW"/>
</dbReference>
<evidence type="ECO:0000256" key="6">
    <source>
        <dbReference type="ARBA" id="ARBA00022723"/>
    </source>
</evidence>
<dbReference type="Gene3D" id="3.50.30.30">
    <property type="match status" value="2"/>
</dbReference>
<dbReference type="GO" id="GO:0004180">
    <property type="term" value="F:carboxypeptidase activity"/>
    <property type="evidence" value="ECO:0007669"/>
    <property type="project" value="TreeGrafter"/>
</dbReference>
<gene>
    <name evidence="18" type="primary">naaladl1</name>
</gene>
<keyword evidence="8" id="KW-0862">Zinc</keyword>
<dbReference type="InterPro" id="IPR036757">
    <property type="entry name" value="TFR-like_dimer_dom_sf"/>
</dbReference>
<dbReference type="AlphaFoldDB" id="A0A8C7QDV1"/>
<evidence type="ECO:0000256" key="10">
    <source>
        <dbReference type="ARBA" id="ARBA00023049"/>
    </source>
</evidence>
<evidence type="ECO:0000256" key="13">
    <source>
        <dbReference type="ARBA" id="ARBA00059290"/>
    </source>
</evidence>
<dbReference type="GO" id="GO:0006508">
    <property type="term" value="P:proteolysis"/>
    <property type="evidence" value="ECO:0007669"/>
    <property type="project" value="UniProtKB-KW"/>
</dbReference>
<organism evidence="18 19">
    <name type="scientific">Oncorhynchus mykiss</name>
    <name type="common">Rainbow trout</name>
    <name type="synonym">Salmo gairdneri</name>
    <dbReference type="NCBI Taxonomy" id="8022"/>
    <lineage>
        <taxon>Eukaryota</taxon>
        <taxon>Metazoa</taxon>
        <taxon>Chordata</taxon>
        <taxon>Craniata</taxon>
        <taxon>Vertebrata</taxon>
        <taxon>Euteleostomi</taxon>
        <taxon>Actinopterygii</taxon>
        <taxon>Neopterygii</taxon>
        <taxon>Teleostei</taxon>
        <taxon>Protacanthopterygii</taxon>
        <taxon>Salmoniformes</taxon>
        <taxon>Salmonidae</taxon>
        <taxon>Salmoninae</taxon>
        <taxon>Oncorhynchus</taxon>
    </lineage>
</organism>
<dbReference type="GO" id="GO:0046872">
    <property type="term" value="F:metal ion binding"/>
    <property type="evidence" value="ECO:0007669"/>
    <property type="project" value="UniProtKB-KW"/>
</dbReference>
<dbReference type="Ensembl" id="ENSOMYT00000038983.2">
    <property type="protein sequence ID" value="ENSOMYP00000035747.2"/>
    <property type="gene ID" value="ENSOMYG00000016589.2"/>
</dbReference>
<dbReference type="InterPro" id="IPR046450">
    <property type="entry name" value="PA_dom_sf"/>
</dbReference>
<feature type="domain" description="Peptidase M28" evidence="17">
    <location>
        <begin position="318"/>
        <end position="523"/>
    </location>
</feature>